<dbReference type="CDD" id="cd00093">
    <property type="entry name" value="HTH_XRE"/>
    <property type="match status" value="1"/>
</dbReference>
<name>A0ABV8P514_9BURK</name>
<keyword evidence="1" id="KW-0238">DNA-binding</keyword>
<dbReference type="InterPro" id="IPR013430">
    <property type="entry name" value="Toxin_antidote_HigA"/>
</dbReference>
<organism evidence="3 4">
    <name type="scientific">Candidimonas humi</name>
    <dbReference type="NCBI Taxonomy" id="683355"/>
    <lineage>
        <taxon>Bacteria</taxon>
        <taxon>Pseudomonadati</taxon>
        <taxon>Pseudomonadota</taxon>
        <taxon>Betaproteobacteria</taxon>
        <taxon>Burkholderiales</taxon>
        <taxon>Alcaligenaceae</taxon>
        <taxon>Candidimonas</taxon>
    </lineage>
</organism>
<gene>
    <name evidence="3" type="ORF">ACFOY1_19385</name>
</gene>
<evidence type="ECO:0000259" key="2">
    <source>
        <dbReference type="PROSITE" id="PS50943"/>
    </source>
</evidence>
<feature type="domain" description="HTH cro/C1-type" evidence="2">
    <location>
        <begin position="23"/>
        <end position="67"/>
    </location>
</feature>
<dbReference type="PANTHER" id="PTHR36924:SF1">
    <property type="entry name" value="ANTITOXIN HIGA-1"/>
    <property type="match status" value="1"/>
</dbReference>
<dbReference type="RefSeq" id="WP_217966731.1">
    <property type="nucleotide sequence ID" value="NZ_JAHTBN010000021.1"/>
</dbReference>
<accession>A0ABV8P514</accession>
<evidence type="ECO:0000313" key="4">
    <source>
        <dbReference type="Proteomes" id="UP001595848"/>
    </source>
</evidence>
<dbReference type="NCBIfam" id="TIGR02607">
    <property type="entry name" value="antidote_HigA"/>
    <property type="match status" value="1"/>
</dbReference>
<evidence type="ECO:0000313" key="3">
    <source>
        <dbReference type="EMBL" id="MFC4203118.1"/>
    </source>
</evidence>
<proteinExistence type="predicted"/>
<protein>
    <submittedName>
        <fullName evidence="3">HigA family addiction module antitoxin</fullName>
    </submittedName>
</protein>
<keyword evidence="4" id="KW-1185">Reference proteome</keyword>
<evidence type="ECO:0000256" key="1">
    <source>
        <dbReference type="ARBA" id="ARBA00023125"/>
    </source>
</evidence>
<dbReference type="InterPro" id="IPR001387">
    <property type="entry name" value="Cro/C1-type_HTH"/>
</dbReference>
<dbReference type="Proteomes" id="UP001595848">
    <property type="component" value="Unassembled WGS sequence"/>
</dbReference>
<dbReference type="Pfam" id="PF01381">
    <property type="entry name" value="HTH_3"/>
    <property type="match status" value="1"/>
</dbReference>
<comment type="caution">
    <text evidence="3">The sequence shown here is derived from an EMBL/GenBank/DDBJ whole genome shotgun (WGS) entry which is preliminary data.</text>
</comment>
<dbReference type="EMBL" id="JBHSBV010000008">
    <property type="protein sequence ID" value="MFC4203118.1"/>
    <property type="molecule type" value="Genomic_DNA"/>
</dbReference>
<dbReference type="PANTHER" id="PTHR36924">
    <property type="entry name" value="ANTITOXIN HIGA-1"/>
    <property type="match status" value="1"/>
</dbReference>
<reference evidence="4" key="1">
    <citation type="journal article" date="2019" name="Int. J. Syst. Evol. Microbiol.">
        <title>The Global Catalogue of Microorganisms (GCM) 10K type strain sequencing project: providing services to taxonomists for standard genome sequencing and annotation.</title>
        <authorList>
            <consortium name="The Broad Institute Genomics Platform"/>
            <consortium name="The Broad Institute Genome Sequencing Center for Infectious Disease"/>
            <person name="Wu L."/>
            <person name="Ma J."/>
        </authorList>
    </citation>
    <scope>NUCLEOTIDE SEQUENCE [LARGE SCALE GENOMIC DNA]</scope>
    <source>
        <strain evidence="4">LMG 24813</strain>
    </source>
</reference>
<dbReference type="PROSITE" id="PS50943">
    <property type="entry name" value="HTH_CROC1"/>
    <property type="match status" value="1"/>
</dbReference>
<dbReference type="SMART" id="SM00530">
    <property type="entry name" value="HTH_XRE"/>
    <property type="match status" value="1"/>
</dbReference>
<sequence length="97" mass="10588">MDALNHPYPGITLQEEVIEPLHLTVSDAAEKLGVSRNAFSRMLSGNAAISLELAVRLEAAGVSTARFWTALQWEHDLAKAQQAAHVKVVRLMEPISV</sequence>